<feature type="region of interest" description="RNA binding" evidence="7">
    <location>
        <begin position="252"/>
        <end position="258"/>
    </location>
</feature>
<dbReference type="Proteomes" id="UP000190961">
    <property type="component" value="Unassembled WGS sequence"/>
</dbReference>
<evidence type="ECO:0000256" key="2">
    <source>
        <dbReference type="ARBA" id="ARBA00022676"/>
    </source>
</evidence>
<dbReference type="EC" id="2.4.2.29" evidence="7"/>
<keyword evidence="4 7" id="KW-0819">tRNA processing</keyword>
<evidence type="ECO:0000313" key="9">
    <source>
        <dbReference type="EMBL" id="SKC40527.1"/>
    </source>
</evidence>
<protein>
    <recommendedName>
        <fullName evidence="7">Queuine tRNA-ribosyltransferase</fullName>
        <ecNumber evidence="7">2.4.2.29</ecNumber>
    </recommendedName>
    <alternativeName>
        <fullName evidence="7">Guanine insertion enzyme</fullName>
    </alternativeName>
    <alternativeName>
        <fullName evidence="7">tRNA-guanine transglycosylase</fullName>
    </alternativeName>
</protein>
<dbReference type="GO" id="GO:0005829">
    <property type="term" value="C:cytosol"/>
    <property type="evidence" value="ECO:0007669"/>
    <property type="project" value="TreeGrafter"/>
</dbReference>
<reference evidence="9 10" key="1">
    <citation type="submission" date="2017-02" db="EMBL/GenBank/DDBJ databases">
        <authorList>
            <person name="Peterson S.W."/>
        </authorList>
    </citation>
    <scope>NUCLEOTIDE SEQUENCE [LARGE SCALE GENOMIC DNA]</scope>
    <source>
        <strain evidence="9 10">DSM 25262</strain>
    </source>
</reference>
<dbReference type="NCBIfam" id="TIGR00430">
    <property type="entry name" value="Q_tRNA_tgt"/>
    <property type="match status" value="1"/>
</dbReference>
<evidence type="ECO:0000256" key="1">
    <source>
        <dbReference type="ARBA" id="ARBA00004691"/>
    </source>
</evidence>
<dbReference type="Gene3D" id="3.20.20.105">
    <property type="entry name" value="Queuine tRNA-ribosyltransferase-like"/>
    <property type="match status" value="1"/>
</dbReference>
<feature type="binding site" evidence="7">
    <location>
        <position position="221"/>
    </location>
    <ligand>
        <name>substrate</name>
    </ligand>
</feature>
<dbReference type="SUPFAM" id="SSF51713">
    <property type="entry name" value="tRNA-guanine transglycosylase"/>
    <property type="match status" value="1"/>
</dbReference>
<dbReference type="OrthoDB" id="9805417at2"/>
<feature type="active site" description="Proton acceptor" evidence="7">
    <location>
        <position position="92"/>
    </location>
</feature>
<dbReference type="GO" id="GO:0008616">
    <property type="term" value="P:tRNA queuosine(34) biosynthetic process"/>
    <property type="evidence" value="ECO:0007669"/>
    <property type="project" value="UniProtKB-UniRule"/>
</dbReference>
<evidence type="ECO:0000259" key="8">
    <source>
        <dbReference type="Pfam" id="PF01702"/>
    </source>
</evidence>
<dbReference type="NCBIfam" id="TIGR00449">
    <property type="entry name" value="tgt_general"/>
    <property type="match status" value="1"/>
</dbReference>
<dbReference type="InterPro" id="IPR002616">
    <property type="entry name" value="tRNA_ribo_trans-like"/>
</dbReference>
<dbReference type="InterPro" id="IPR004803">
    <property type="entry name" value="TGT"/>
</dbReference>
<keyword evidence="2 7" id="KW-0328">Glycosyltransferase</keyword>
<dbReference type="GO" id="GO:0008479">
    <property type="term" value="F:tRNA-guanosine(34) queuine transglycosylase activity"/>
    <property type="evidence" value="ECO:0007669"/>
    <property type="project" value="UniProtKB-UniRule"/>
</dbReference>
<comment type="pathway">
    <text evidence="1 7">tRNA modification; tRNA-queuosine biosynthesis.</text>
</comment>
<gene>
    <name evidence="7" type="primary">tgt</name>
    <name evidence="9" type="ORF">SAMN05660236_0194</name>
</gene>
<dbReference type="InterPro" id="IPR036511">
    <property type="entry name" value="TGT-like_sf"/>
</dbReference>
<name>A0A1T5IMZ1_9BACT</name>
<keyword evidence="10" id="KW-1185">Reference proteome</keyword>
<dbReference type="UniPathway" id="UPA00392"/>
<comment type="catalytic activity">
    <reaction evidence="6 7">
        <text>7-aminomethyl-7-carbaguanine + guanosine(34) in tRNA = 7-aminomethyl-7-carbaguanosine(34) in tRNA + guanine</text>
        <dbReference type="Rhea" id="RHEA:24104"/>
        <dbReference type="Rhea" id="RHEA-COMP:10341"/>
        <dbReference type="Rhea" id="RHEA-COMP:10342"/>
        <dbReference type="ChEBI" id="CHEBI:16235"/>
        <dbReference type="ChEBI" id="CHEBI:58703"/>
        <dbReference type="ChEBI" id="CHEBI:74269"/>
        <dbReference type="ChEBI" id="CHEBI:82833"/>
        <dbReference type="EC" id="2.4.2.29"/>
    </reaction>
</comment>
<dbReference type="FunFam" id="3.20.20.105:FF:000001">
    <property type="entry name" value="Queuine tRNA-ribosyltransferase"/>
    <property type="match status" value="1"/>
</dbReference>
<evidence type="ECO:0000256" key="5">
    <source>
        <dbReference type="ARBA" id="ARBA00022785"/>
    </source>
</evidence>
<dbReference type="STRING" id="688867.SAMN05660236_0194"/>
<comment type="function">
    <text evidence="7">Catalyzes the base-exchange of a guanine (G) residue with the queuine precursor 7-aminomethyl-7-deazaguanine (PreQ1) at position 34 (anticodon wobble position) in tRNAs with GU(N) anticodons (tRNA-Asp, -Asn, -His and -Tyr). Catalysis occurs through a double-displacement mechanism. The nucleophile active site attacks the C1' of nucleotide 34 to detach the guanine base from the RNA, forming a covalent enzyme-RNA intermediate. The proton acceptor active site deprotonates the incoming PreQ1, allowing a nucleophilic attack on the C1' of the ribose to form the product. After dissociation, two additional enzymatic reactions on the tRNA convert PreQ1 to queuine (Q), resulting in the hypermodified nucleoside queuosine (7-(((4,5-cis-dihydroxy-2-cyclopenten-1-yl)amino)methyl)-7-deazaguanosine).</text>
</comment>
<evidence type="ECO:0000313" key="10">
    <source>
        <dbReference type="Proteomes" id="UP000190961"/>
    </source>
</evidence>
<dbReference type="EMBL" id="FUZU01000001">
    <property type="protein sequence ID" value="SKC40527.1"/>
    <property type="molecule type" value="Genomic_DNA"/>
</dbReference>
<dbReference type="PANTHER" id="PTHR46499:SF1">
    <property type="entry name" value="QUEUINE TRNA-RIBOSYLTRANSFERASE"/>
    <property type="match status" value="1"/>
</dbReference>
<dbReference type="RefSeq" id="WP_079684842.1">
    <property type="nucleotide sequence ID" value="NZ_FUZU01000001.1"/>
</dbReference>
<evidence type="ECO:0000256" key="4">
    <source>
        <dbReference type="ARBA" id="ARBA00022694"/>
    </source>
</evidence>
<evidence type="ECO:0000256" key="7">
    <source>
        <dbReference type="HAMAP-Rule" id="MF_00168"/>
    </source>
</evidence>
<accession>A0A1T5IMZ1</accession>
<keyword evidence="3 7" id="KW-0808">Transferase</keyword>
<comment type="caution">
    <text evidence="7">Lacks conserved residue(s) required for the propagation of feature annotation.</text>
</comment>
<proteinExistence type="inferred from homology"/>
<dbReference type="InterPro" id="IPR050076">
    <property type="entry name" value="ArchSynthase1/Queuine_TRR"/>
</dbReference>
<dbReference type="AlphaFoldDB" id="A0A1T5IMZ1"/>
<dbReference type="PANTHER" id="PTHR46499">
    <property type="entry name" value="QUEUINE TRNA-RIBOSYLTRANSFERASE"/>
    <property type="match status" value="1"/>
</dbReference>
<feature type="binding site" evidence="7">
    <location>
        <position position="146"/>
    </location>
    <ligand>
        <name>substrate</name>
    </ligand>
</feature>
<comment type="subunit">
    <text evidence="7">Homodimer. Within each dimer, one monomer is responsible for RNA recognition and catalysis, while the other monomer binds to the replacement base PreQ1.</text>
</comment>
<feature type="binding site" evidence="7">
    <location>
        <position position="194"/>
    </location>
    <ligand>
        <name>substrate</name>
    </ligand>
</feature>
<evidence type="ECO:0000256" key="6">
    <source>
        <dbReference type="ARBA" id="ARBA00050112"/>
    </source>
</evidence>
<feature type="region of interest" description="RNA binding; important for wobble base 34 recognition" evidence="7">
    <location>
        <begin position="276"/>
        <end position="280"/>
    </location>
</feature>
<feature type="binding site" evidence="7">
    <location>
        <begin position="92"/>
        <end position="96"/>
    </location>
    <ligand>
        <name>substrate</name>
    </ligand>
</feature>
<dbReference type="HAMAP" id="MF_00168">
    <property type="entry name" value="Q_tRNA_Tgt"/>
    <property type="match status" value="1"/>
</dbReference>
<comment type="similarity">
    <text evidence="7">Belongs to the queuine tRNA-ribosyltransferase family.</text>
</comment>
<keyword evidence="5 7" id="KW-0671">Queuosine biosynthesis</keyword>
<feature type="domain" description="tRNA-guanine(15) transglycosylase-like" evidence="8">
    <location>
        <begin position="13"/>
        <end position="371"/>
    </location>
</feature>
<dbReference type="Pfam" id="PF01702">
    <property type="entry name" value="TGT"/>
    <property type="match status" value="1"/>
</dbReference>
<organism evidence="9 10">
    <name type="scientific">Ohtaekwangia koreensis</name>
    <dbReference type="NCBI Taxonomy" id="688867"/>
    <lineage>
        <taxon>Bacteria</taxon>
        <taxon>Pseudomonadati</taxon>
        <taxon>Bacteroidota</taxon>
        <taxon>Cytophagia</taxon>
        <taxon>Cytophagales</taxon>
        <taxon>Fulvivirgaceae</taxon>
        <taxon>Ohtaekwangia</taxon>
    </lineage>
</organism>
<evidence type="ECO:0000256" key="3">
    <source>
        <dbReference type="ARBA" id="ARBA00022679"/>
    </source>
</evidence>
<sequence length="376" mass="41960">MKFQLTATDPKSSARAGVLQTDHGEIQTPIFMPVGTAGSVKAVHQRELELDIQAQIILGNTYHLYLRPGLGILEKAGGLHKFNGWSRPILTDSGGYQVYSLAANRKIVDEGVTFKSHIDGSKHHFTPENVMDIQRTIGADIIMAFDECTPYPCEYAYAKSSMQLTHQWLKRCVDRIQSTEPKYGYEQALFPIVQGSVYKDLREQSAGFIASQNQQGNAIGGLSVGEPHEDMYAMTSLVCSILPKEKPRYLMGVGTPENILECIALGIDMFDCVMPTRNARNGMLFTTEGIINIRNEKWKDDLSPIDAALGGYVSTFHSKAYLRHLIINKEILGAQIASIHNLTFYLWLVKEARKQIEAGTFAAWKNKMVKTVSQRL</sequence>
<feature type="active site" description="Nucleophile" evidence="7">
    <location>
        <position position="271"/>
    </location>
</feature>